<feature type="chain" id="PRO_5037823377" description="RxLR effector protein" evidence="2">
    <location>
        <begin position="23"/>
        <end position="123"/>
    </location>
</feature>
<comment type="caution">
    <text evidence="3">The sequence shown here is derived from an EMBL/GenBank/DDBJ whole genome shotgun (WGS) entry which is preliminary data.</text>
</comment>
<dbReference type="KEGG" id="blac:94346496"/>
<accession>A0A976IBM6</accession>
<keyword evidence="1" id="KW-1133">Transmembrane helix</keyword>
<evidence type="ECO:0000256" key="1">
    <source>
        <dbReference type="SAM" id="Phobius"/>
    </source>
</evidence>
<gene>
    <name evidence="3" type="ORF">CCR75_002728</name>
</gene>
<sequence length="123" mass="13170">MRLGSLVAVIVIACVATRSSFAGAKSSALENIDYGKRKRLRSYISPSFGKTDASSEERNFHAHAQRPGINITMNSSSWRSKLLVALFAIPAALVAIPAALIAVCASCFWMVLFVAAGVLAWNI</sequence>
<organism evidence="3 4">
    <name type="scientific">Bremia lactucae</name>
    <name type="common">Lettuce downy mildew</name>
    <dbReference type="NCBI Taxonomy" id="4779"/>
    <lineage>
        <taxon>Eukaryota</taxon>
        <taxon>Sar</taxon>
        <taxon>Stramenopiles</taxon>
        <taxon>Oomycota</taxon>
        <taxon>Peronosporomycetes</taxon>
        <taxon>Peronosporales</taxon>
        <taxon>Peronosporaceae</taxon>
        <taxon>Bremia</taxon>
    </lineage>
</organism>
<dbReference type="Proteomes" id="UP000294530">
    <property type="component" value="Unassembled WGS sequence"/>
</dbReference>
<protein>
    <recommendedName>
        <fullName evidence="5">RxLR effector protein</fullName>
    </recommendedName>
</protein>
<keyword evidence="4" id="KW-1185">Reference proteome</keyword>
<keyword evidence="1" id="KW-0812">Transmembrane</keyword>
<feature type="signal peptide" evidence="2">
    <location>
        <begin position="1"/>
        <end position="22"/>
    </location>
</feature>
<proteinExistence type="predicted"/>
<dbReference type="AlphaFoldDB" id="A0A976IBM6"/>
<evidence type="ECO:0000313" key="4">
    <source>
        <dbReference type="Proteomes" id="UP000294530"/>
    </source>
</evidence>
<evidence type="ECO:0008006" key="5">
    <source>
        <dbReference type="Google" id="ProtNLM"/>
    </source>
</evidence>
<keyword evidence="2" id="KW-0732">Signal</keyword>
<dbReference type="RefSeq" id="XP_067815604.1">
    <property type="nucleotide sequence ID" value="XM_067960825.1"/>
</dbReference>
<evidence type="ECO:0000313" key="3">
    <source>
        <dbReference type="EMBL" id="TDH66105.1"/>
    </source>
</evidence>
<feature type="transmembrane region" description="Helical" evidence="1">
    <location>
        <begin position="82"/>
        <end position="115"/>
    </location>
</feature>
<keyword evidence="1" id="KW-0472">Membrane</keyword>
<name>A0A976IBM6_BRELC</name>
<dbReference type="GeneID" id="94346496"/>
<dbReference type="EMBL" id="SHOA02000203">
    <property type="protein sequence ID" value="TDH66105.1"/>
    <property type="molecule type" value="Genomic_DNA"/>
</dbReference>
<evidence type="ECO:0000256" key="2">
    <source>
        <dbReference type="SAM" id="SignalP"/>
    </source>
</evidence>
<reference evidence="3 4" key="1">
    <citation type="journal article" date="2021" name="Genome Biol.">
        <title>AFLAP: assembly-free linkage analysis pipeline using k-mers from genome sequencing data.</title>
        <authorList>
            <person name="Fletcher K."/>
            <person name="Zhang L."/>
            <person name="Gil J."/>
            <person name="Han R."/>
            <person name="Cavanaugh K."/>
            <person name="Michelmore R."/>
        </authorList>
    </citation>
    <scope>NUCLEOTIDE SEQUENCE [LARGE SCALE GENOMIC DNA]</scope>
    <source>
        <strain evidence="3 4">SF5</strain>
    </source>
</reference>